<accession>A0A5B3FXK5</accession>
<dbReference type="Pfam" id="PF11185">
    <property type="entry name" value="DUF2971"/>
    <property type="match status" value="1"/>
</dbReference>
<comment type="caution">
    <text evidence="1">The sequence shown here is derived from an EMBL/GenBank/DDBJ whole genome shotgun (WGS) entry which is preliminary data.</text>
</comment>
<evidence type="ECO:0000313" key="2">
    <source>
        <dbReference type="Proteomes" id="UP000323567"/>
    </source>
</evidence>
<proteinExistence type="predicted"/>
<dbReference type="EMBL" id="VVXK01000029">
    <property type="protein sequence ID" value="KAA2365956.1"/>
    <property type="molecule type" value="Genomic_DNA"/>
</dbReference>
<dbReference type="AlphaFoldDB" id="A0A5B3FXK5"/>
<dbReference type="RefSeq" id="WP_014776101.1">
    <property type="nucleotide sequence ID" value="NZ_DBFBNC010000020.1"/>
</dbReference>
<dbReference type="InterPro" id="IPR021352">
    <property type="entry name" value="DUF2971"/>
</dbReference>
<name>A0A5B3FXK5_9BACT</name>
<gene>
    <name evidence="1" type="ORF">F2Y13_14155</name>
</gene>
<organism evidence="1 2">
    <name type="scientific">Alistipes shahii</name>
    <dbReference type="NCBI Taxonomy" id="328814"/>
    <lineage>
        <taxon>Bacteria</taxon>
        <taxon>Pseudomonadati</taxon>
        <taxon>Bacteroidota</taxon>
        <taxon>Bacteroidia</taxon>
        <taxon>Bacteroidales</taxon>
        <taxon>Rikenellaceae</taxon>
        <taxon>Alistipes</taxon>
    </lineage>
</organism>
<evidence type="ECO:0000313" key="1">
    <source>
        <dbReference type="EMBL" id="KAA2365956.1"/>
    </source>
</evidence>
<sequence length="271" mass="32224">MVNGIFLYLYQRFKAQESTMTNKDQHPAILYKYIDTTGGLSMLQKEELWFRRTGFLNDPYDCYLSHECQGKYPEFSVSFDLNELTKYFGICSLSETATTFLMWSYYNEHKGMCIGVNMKDIYTSLINHFHDKINSYLSFRKVVYKNKLPDLNLINIVPFDYQTPRIDNTPSKKAQNEINGFLSTKAKWWEHEKEYRLILRQTPNPYLNLDEPVKLQMRNLINRVYLGCKFDGNIDTIINIAKEKKFDVYKFRQQSHTYGLYAEKLYSHNNQ</sequence>
<reference evidence="1 2" key="1">
    <citation type="journal article" date="2019" name="Nat. Med.">
        <title>A library of human gut bacterial isolates paired with longitudinal multiomics data enables mechanistic microbiome research.</title>
        <authorList>
            <person name="Poyet M."/>
            <person name="Groussin M."/>
            <person name="Gibbons S.M."/>
            <person name="Avila-Pacheco J."/>
            <person name="Jiang X."/>
            <person name="Kearney S.M."/>
            <person name="Perrotta A.R."/>
            <person name="Berdy B."/>
            <person name="Zhao S."/>
            <person name="Lieberman T.D."/>
            <person name="Swanson P.K."/>
            <person name="Smith M."/>
            <person name="Roesemann S."/>
            <person name="Alexander J.E."/>
            <person name="Rich S.A."/>
            <person name="Livny J."/>
            <person name="Vlamakis H."/>
            <person name="Clish C."/>
            <person name="Bullock K."/>
            <person name="Deik A."/>
            <person name="Scott J."/>
            <person name="Pierce K.A."/>
            <person name="Xavier R.J."/>
            <person name="Alm E.J."/>
        </authorList>
    </citation>
    <scope>NUCLEOTIDE SEQUENCE [LARGE SCALE GENOMIC DNA]</scope>
    <source>
        <strain evidence="1 2">BIOML-A2</strain>
    </source>
</reference>
<dbReference type="Proteomes" id="UP000323567">
    <property type="component" value="Unassembled WGS sequence"/>
</dbReference>
<protein>
    <submittedName>
        <fullName evidence="1">DUF2971 domain-containing protein</fullName>
    </submittedName>
</protein>